<proteinExistence type="predicted"/>
<keyword evidence="2" id="KW-1185">Reference proteome</keyword>
<gene>
    <name evidence="1" type="ORF">NPIL_663731</name>
</gene>
<sequence>MPALPAAFARREQRLHIVLSLQPSLPSTKAADAITSPPRYCRRCTPPRRFCRQRYAPAPIFRAMPAVVRPLRLTITAV</sequence>
<dbReference type="EMBL" id="BMAW01131132">
    <property type="protein sequence ID" value="GFU38021.1"/>
    <property type="molecule type" value="Genomic_DNA"/>
</dbReference>
<name>A0A8X6UIU2_NEPPI</name>
<comment type="caution">
    <text evidence="1">The sequence shown here is derived from an EMBL/GenBank/DDBJ whole genome shotgun (WGS) entry which is preliminary data.</text>
</comment>
<accession>A0A8X6UIU2</accession>
<dbReference type="Proteomes" id="UP000887013">
    <property type="component" value="Unassembled WGS sequence"/>
</dbReference>
<dbReference type="AlphaFoldDB" id="A0A8X6UIU2"/>
<organism evidence="1 2">
    <name type="scientific">Nephila pilipes</name>
    <name type="common">Giant wood spider</name>
    <name type="synonym">Nephila maculata</name>
    <dbReference type="NCBI Taxonomy" id="299642"/>
    <lineage>
        <taxon>Eukaryota</taxon>
        <taxon>Metazoa</taxon>
        <taxon>Ecdysozoa</taxon>
        <taxon>Arthropoda</taxon>
        <taxon>Chelicerata</taxon>
        <taxon>Arachnida</taxon>
        <taxon>Araneae</taxon>
        <taxon>Araneomorphae</taxon>
        <taxon>Entelegynae</taxon>
        <taxon>Araneoidea</taxon>
        <taxon>Nephilidae</taxon>
        <taxon>Nephila</taxon>
    </lineage>
</organism>
<protein>
    <submittedName>
        <fullName evidence="1">Uncharacterized protein</fullName>
    </submittedName>
</protein>
<evidence type="ECO:0000313" key="2">
    <source>
        <dbReference type="Proteomes" id="UP000887013"/>
    </source>
</evidence>
<evidence type="ECO:0000313" key="1">
    <source>
        <dbReference type="EMBL" id="GFU38021.1"/>
    </source>
</evidence>
<reference evidence="1" key="1">
    <citation type="submission" date="2020-08" db="EMBL/GenBank/DDBJ databases">
        <title>Multicomponent nature underlies the extraordinary mechanical properties of spider dragline silk.</title>
        <authorList>
            <person name="Kono N."/>
            <person name="Nakamura H."/>
            <person name="Mori M."/>
            <person name="Yoshida Y."/>
            <person name="Ohtoshi R."/>
            <person name="Malay A.D."/>
            <person name="Moran D.A.P."/>
            <person name="Tomita M."/>
            <person name="Numata K."/>
            <person name="Arakawa K."/>
        </authorList>
    </citation>
    <scope>NUCLEOTIDE SEQUENCE</scope>
</reference>